<evidence type="ECO:0000313" key="2">
    <source>
        <dbReference type="Proteomes" id="UP001327560"/>
    </source>
</evidence>
<dbReference type="AlphaFoldDB" id="A0AAQ3Q2I9"/>
<proteinExistence type="predicted"/>
<sequence>MNRWLTRPVTTDEVKHATFSINSNSAPGEDGFTGAFFQAYWDIVAQDIFEACVSFFGSCRLLQGLKHTLLALIPKGRNVQNMSQAKPCHIQARPQAPDRPPGLFPPLHGIKVSQLAPPITSLFFADDIILFGKVNEQSMVTVRNILTSFEAMSGLKVNLKKSAMFFSRNTPH</sequence>
<keyword evidence="2" id="KW-1185">Reference proteome</keyword>
<name>A0AAQ3Q2I9_9LILI</name>
<accession>A0AAQ3Q2I9</accession>
<evidence type="ECO:0000313" key="1">
    <source>
        <dbReference type="EMBL" id="WOK94135.1"/>
    </source>
</evidence>
<evidence type="ECO:0008006" key="3">
    <source>
        <dbReference type="Google" id="ProtNLM"/>
    </source>
</evidence>
<reference evidence="1 2" key="1">
    <citation type="submission" date="2023-10" db="EMBL/GenBank/DDBJ databases">
        <title>Chromosome-scale genome assembly provides insights into flower coloration mechanisms of Canna indica.</title>
        <authorList>
            <person name="Li C."/>
        </authorList>
    </citation>
    <scope>NUCLEOTIDE SEQUENCE [LARGE SCALE GENOMIC DNA]</scope>
    <source>
        <tissue evidence="1">Flower</tissue>
    </source>
</reference>
<gene>
    <name evidence="1" type="ORF">Cni_G02837</name>
</gene>
<dbReference type="EMBL" id="CP136890">
    <property type="protein sequence ID" value="WOK94135.1"/>
    <property type="molecule type" value="Genomic_DNA"/>
</dbReference>
<organism evidence="1 2">
    <name type="scientific">Canna indica</name>
    <name type="common">Indian-shot</name>
    <dbReference type="NCBI Taxonomy" id="4628"/>
    <lineage>
        <taxon>Eukaryota</taxon>
        <taxon>Viridiplantae</taxon>
        <taxon>Streptophyta</taxon>
        <taxon>Embryophyta</taxon>
        <taxon>Tracheophyta</taxon>
        <taxon>Spermatophyta</taxon>
        <taxon>Magnoliopsida</taxon>
        <taxon>Liliopsida</taxon>
        <taxon>Zingiberales</taxon>
        <taxon>Cannaceae</taxon>
        <taxon>Canna</taxon>
    </lineage>
</organism>
<dbReference type="Proteomes" id="UP001327560">
    <property type="component" value="Chromosome 1"/>
</dbReference>
<protein>
    <recommendedName>
        <fullName evidence="3">Reverse transcriptase</fullName>
    </recommendedName>
</protein>